<dbReference type="GO" id="GO:0071949">
    <property type="term" value="F:FAD binding"/>
    <property type="evidence" value="ECO:0007669"/>
    <property type="project" value="InterPro"/>
</dbReference>
<sequence length="470" mass="52047">MTLSRQSFSRTRKREFLLAARYCNSMEATPMRQTSSVFSKSRLYTKHGHRRYESPLKLRDIKISSLSLHISGAGIAGSVTAYFLGRAGFDVTVLERSPSLRTLGQGIDMEGPAVEIVRKMGVEALIRGKTTGEKGVAFVDEKNSTFATFDVGDKQNDIGFTSEIEIMRGDLCDILYTAASAYPNVNFLFNTSITSLLQTSDSVSITTSSGTQESYDMLIAADGFRSKTRSLILENTNTEAFIQSQNCWVAYFSIPRQDQDHPRSRGYNAVGGRFIMIRPKDDKVSSGYLVLSKDSPVLRKVQREGMDAQKAALAEIFADAGWEATRVIEGMRDTEDFYLQDVAKIELGGRGWSKGRCAMVGDAAYCSFTGTGTTLAILGGYMLAGEILSSPNQPETAFKAYEDKLAGYVKKAQSAPKGGPQVFVPQTKLGVWSIRTVIWLVYWSGITRWIGGYKMPKFDLPDYDFDRKTE</sequence>
<accession>A0A074WSC6</accession>
<evidence type="ECO:0000256" key="3">
    <source>
        <dbReference type="ARBA" id="ARBA00023002"/>
    </source>
</evidence>
<dbReference type="PANTHER" id="PTHR46865:SF2">
    <property type="entry name" value="MONOOXYGENASE"/>
    <property type="match status" value="1"/>
</dbReference>
<dbReference type="Gene3D" id="3.50.50.60">
    <property type="entry name" value="FAD/NAD(P)-binding domain"/>
    <property type="match status" value="1"/>
</dbReference>
<dbReference type="GeneID" id="25415324"/>
<dbReference type="OrthoDB" id="655030at2759"/>
<dbReference type="PRINTS" id="PR00420">
    <property type="entry name" value="RNGMNOXGNASE"/>
</dbReference>
<dbReference type="InterPro" id="IPR051704">
    <property type="entry name" value="FAD_aromatic-hydroxylase"/>
</dbReference>
<dbReference type="Pfam" id="PF01494">
    <property type="entry name" value="FAD_binding_3"/>
    <property type="match status" value="1"/>
</dbReference>
<evidence type="ECO:0000259" key="4">
    <source>
        <dbReference type="Pfam" id="PF01494"/>
    </source>
</evidence>
<dbReference type="EMBL" id="KL584711">
    <property type="protein sequence ID" value="KEQ72607.1"/>
    <property type="molecule type" value="Genomic_DNA"/>
</dbReference>
<keyword evidence="1" id="KW-0285">Flavoprotein</keyword>
<dbReference type="Gene3D" id="3.30.9.10">
    <property type="entry name" value="D-Amino Acid Oxidase, subunit A, domain 2"/>
    <property type="match status" value="1"/>
</dbReference>
<keyword evidence="2" id="KW-0274">FAD</keyword>
<dbReference type="InterPro" id="IPR002938">
    <property type="entry name" value="FAD-bd"/>
</dbReference>
<reference evidence="5 6" key="1">
    <citation type="journal article" date="2014" name="BMC Genomics">
        <title>Genome sequencing of four Aureobasidium pullulans varieties: biotechnological potential, stress tolerance, and description of new species.</title>
        <authorList>
            <person name="Gostin Ar C."/>
            <person name="Ohm R.A."/>
            <person name="Kogej T."/>
            <person name="Sonjak S."/>
            <person name="Turk M."/>
            <person name="Zajc J."/>
            <person name="Zalar P."/>
            <person name="Grube M."/>
            <person name="Sun H."/>
            <person name="Han J."/>
            <person name="Sharma A."/>
            <person name="Chiniquy J."/>
            <person name="Ngan C.Y."/>
            <person name="Lipzen A."/>
            <person name="Barry K."/>
            <person name="Grigoriev I.V."/>
            <person name="Gunde-Cimerman N."/>
        </authorList>
    </citation>
    <scope>NUCLEOTIDE SEQUENCE [LARGE SCALE GENOMIC DNA]</scope>
    <source>
        <strain evidence="5 6">CBS 147.97</strain>
    </source>
</reference>
<gene>
    <name evidence="5" type="ORF">M436DRAFT_73547</name>
</gene>
<keyword evidence="6" id="KW-1185">Reference proteome</keyword>
<protein>
    <submittedName>
        <fullName evidence="5">FAD/NAD(P)-binding domain-containing protein</fullName>
    </submittedName>
</protein>
<dbReference type="STRING" id="1043004.A0A074WSC6"/>
<dbReference type="SUPFAM" id="SSF51905">
    <property type="entry name" value="FAD/NAD(P)-binding domain"/>
    <property type="match status" value="1"/>
</dbReference>
<dbReference type="HOGENOM" id="CLU_009665_1_1_1"/>
<evidence type="ECO:0000313" key="6">
    <source>
        <dbReference type="Proteomes" id="UP000027730"/>
    </source>
</evidence>
<evidence type="ECO:0000256" key="2">
    <source>
        <dbReference type="ARBA" id="ARBA00022827"/>
    </source>
</evidence>
<evidence type="ECO:0000313" key="5">
    <source>
        <dbReference type="EMBL" id="KEQ72607.1"/>
    </source>
</evidence>
<keyword evidence="3" id="KW-0560">Oxidoreductase</keyword>
<dbReference type="PANTHER" id="PTHR46865">
    <property type="entry name" value="OXIDOREDUCTASE-RELATED"/>
    <property type="match status" value="1"/>
</dbReference>
<organism evidence="5 6">
    <name type="scientific">Aureobasidium namibiae CBS 147.97</name>
    <dbReference type="NCBI Taxonomy" id="1043004"/>
    <lineage>
        <taxon>Eukaryota</taxon>
        <taxon>Fungi</taxon>
        <taxon>Dikarya</taxon>
        <taxon>Ascomycota</taxon>
        <taxon>Pezizomycotina</taxon>
        <taxon>Dothideomycetes</taxon>
        <taxon>Dothideomycetidae</taxon>
        <taxon>Dothideales</taxon>
        <taxon>Saccotheciaceae</taxon>
        <taxon>Aureobasidium</taxon>
    </lineage>
</organism>
<dbReference type="GO" id="GO:0016491">
    <property type="term" value="F:oxidoreductase activity"/>
    <property type="evidence" value="ECO:0007669"/>
    <property type="project" value="UniProtKB-KW"/>
</dbReference>
<proteinExistence type="predicted"/>
<dbReference type="RefSeq" id="XP_013426868.1">
    <property type="nucleotide sequence ID" value="XM_013571414.1"/>
</dbReference>
<dbReference type="InterPro" id="IPR036188">
    <property type="entry name" value="FAD/NAD-bd_sf"/>
</dbReference>
<evidence type="ECO:0000256" key="1">
    <source>
        <dbReference type="ARBA" id="ARBA00022630"/>
    </source>
</evidence>
<dbReference type="Proteomes" id="UP000027730">
    <property type="component" value="Unassembled WGS sequence"/>
</dbReference>
<dbReference type="AlphaFoldDB" id="A0A074WSC6"/>
<name>A0A074WSC6_9PEZI</name>
<feature type="domain" description="FAD-binding" evidence="4">
    <location>
        <begin position="70"/>
        <end position="382"/>
    </location>
</feature>